<dbReference type="Proteomes" id="UP000198379">
    <property type="component" value="Unassembled WGS sequence"/>
</dbReference>
<protein>
    <recommendedName>
        <fullName evidence="3">Natural product</fullName>
    </recommendedName>
</protein>
<organism evidence="1 2">
    <name type="scientific">Dokdonia pacifica</name>
    <dbReference type="NCBI Taxonomy" id="1627892"/>
    <lineage>
        <taxon>Bacteria</taxon>
        <taxon>Pseudomonadati</taxon>
        <taxon>Bacteroidota</taxon>
        <taxon>Flavobacteriia</taxon>
        <taxon>Flavobacteriales</taxon>
        <taxon>Flavobacteriaceae</taxon>
        <taxon>Dokdonia</taxon>
    </lineage>
</organism>
<dbReference type="OrthoDB" id="1366592at2"/>
<reference evidence="1 2" key="1">
    <citation type="submission" date="2017-06" db="EMBL/GenBank/DDBJ databases">
        <authorList>
            <person name="Kim H.J."/>
            <person name="Triplett B.A."/>
        </authorList>
    </citation>
    <scope>NUCLEOTIDE SEQUENCE [LARGE SCALE GENOMIC DNA]</scope>
    <source>
        <strain evidence="1 2">DSM 25597</strain>
    </source>
</reference>
<evidence type="ECO:0000313" key="2">
    <source>
        <dbReference type="Proteomes" id="UP000198379"/>
    </source>
</evidence>
<keyword evidence="2" id="KW-1185">Reference proteome</keyword>
<dbReference type="RefSeq" id="WP_089372693.1">
    <property type="nucleotide sequence ID" value="NZ_BMEP01000005.1"/>
</dbReference>
<dbReference type="EMBL" id="FZNY01000006">
    <property type="protein sequence ID" value="SNS05483.1"/>
    <property type="molecule type" value="Genomic_DNA"/>
</dbReference>
<evidence type="ECO:0008006" key="3">
    <source>
        <dbReference type="Google" id="ProtNLM"/>
    </source>
</evidence>
<accession>A0A239BEL2</accession>
<sequence>MKKLSLISGAVTLNSKQQKDVLGGAGGGPDGEAMVCGCDCAGNVTGPSYCSFIISCPQIYTC</sequence>
<proteinExistence type="predicted"/>
<gene>
    <name evidence="1" type="ORF">SAMN06265376_10669</name>
</gene>
<name>A0A239BEL2_9FLAO</name>
<evidence type="ECO:0000313" key="1">
    <source>
        <dbReference type="EMBL" id="SNS05483.1"/>
    </source>
</evidence>
<dbReference type="AlphaFoldDB" id="A0A239BEL2"/>